<gene>
    <name evidence="2" type="ORF">DX908_14535</name>
</gene>
<dbReference type="SUPFAM" id="SSF46565">
    <property type="entry name" value="Chaperone J-domain"/>
    <property type="match status" value="1"/>
</dbReference>
<evidence type="ECO:0000313" key="2">
    <source>
        <dbReference type="EMBL" id="RFB01500.1"/>
    </source>
</evidence>
<keyword evidence="3" id="KW-1185">Reference proteome</keyword>
<protein>
    <submittedName>
        <fullName evidence="2">Molecular chaperone DnaJ</fullName>
    </submittedName>
</protein>
<accession>A0A371R7S5</accession>
<name>A0A371R7S5_9PROT</name>
<dbReference type="InterPro" id="IPR036869">
    <property type="entry name" value="J_dom_sf"/>
</dbReference>
<organism evidence="2 3">
    <name type="scientific">Parvularcula marina</name>
    <dbReference type="NCBI Taxonomy" id="2292771"/>
    <lineage>
        <taxon>Bacteria</taxon>
        <taxon>Pseudomonadati</taxon>
        <taxon>Pseudomonadota</taxon>
        <taxon>Alphaproteobacteria</taxon>
        <taxon>Parvularculales</taxon>
        <taxon>Parvularculaceae</taxon>
        <taxon>Parvularcula</taxon>
    </lineage>
</organism>
<feature type="domain" description="J" evidence="1">
    <location>
        <begin position="156"/>
        <end position="213"/>
    </location>
</feature>
<dbReference type="SMART" id="SM00271">
    <property type="entry name" value="DnaJ"/>
    <property type="match status" value="1"/>
</dbReference>
<proteinExistence type="predicted"/>
<dbReference type="PROSITE" id="PS50076">
    <property type="entry name" value="DNAJ_2"/>
    <property type="match status" value="1"/>
</dbReference>
<dbReference type="EMBL" id="QUQO01000002">
    <property type="protein sequence ID" value="RFB01500.1"/>
    <property type="molecule type" value="Genomic_DNA"/>
</dbReference>
<dbReference type="RefSeq" id="WP_147303822.1">
    <property type="nucleotide sequence ID" value="NZ_QUQO01000002.1"/>
</dbReference>
<evidence type="ECO:0000313" key="3">
    <source>
        <dbReference type="Proteomes" id="UP000264589"/>
    </source>
</evidence>
<dbReference type="PRINTS" id="PR00625">
    <property type="entry name" value="JDOMAIN"/>
</dbReference>
<dbReference type="InParanoid" id="A0A371R7S5"/>
<dbReference type="InterPro" id="IPR001623">
    <property type="entry name" value="DnaJ_domain"/>
</dbReference>
<dbReference type="OrthoDB" id="9786294at2"/>
<dbReference type="Proteomes" id="UP000264589">
    <property type="component" value="Unassembled WGS sequence"/>
</dbReference>
<reference evidence="2 3" key="1">
    <citation type="submission" date="2018-08" db="EMBL/GenBank/DDBJ databases">
        <title>Parvularcula sp. SM1705, isolated from surface water of the South Sea China.</title>
        <authorList>
            <person name="Sun L."/>
        </authorList>
    </citation>
    <scope>NUCLEOTIDE SEQUENCE [LARGE SCALE GENOMIC DNA]</scope>
    <source>
        <strain evidence="2 3">SM1705</strain>
    </source>
</reference>
<dbReference type="Pfam" id="PF00226">
    <property type="entry name" value="DnaJ"/>
    <property type="match status" value="1"/>
</dbReference>
<comment type="caution">
    <text evidence="2">The sequence shown here is derived from an EMBL/GenBank/DDBJ whole genome shotgun (WGS) entry which is preliminary data.</text>
</comment>
<evidence type="ECO:0000259" key="1">
    <source>
        <dbReference type="PROSITE" id="PS50076"/>
    </source>
</evidence>
<dbReference type="Gene3D" id="1.10.287.110">
    <property type="entry name" value="DnaJ domain"/>
    <property type="match status" value="1"/>
</dbReference>
<sequence>MATDYRYKPRMGFDIRVKPTKGARKTRRVDQDAEQRVCEHDECEDKAAVKVPKSPDAPNEFLWLCTAHAREHNKNWNFFEGKTDAQAAALRDQARYGDRPTWKMSKNGRASAAARAAMGGAKDAIDEQMGLGEERRSNIDDGVYREGRRLTRLQVQAFRTMNLKPTASSAEIRKRYAELVKRFHPDSNEGDRSAENQLQDVIKAHQLLKKANFI</sequence>
<dbReference type="CDD" id="cd06257">
    <property type="entry name" value="DnaJ"/>
    <property type="match status" value="1"/>
</dbReference>
<dbReference type="AlphaFoldDB" id="A0A371R7S5"/>